<evidence type="ECO:0000313" key="2">
    <source>
        <dbReference type="EMBL" id="NEU04183.1"/>
    </source>
</evidence>
<accession>A0A6M0H259</accession>
<feature type="domain" description="Peptidoglycan binding-like" evidence="1">
    <location>
        <begin position="516"/>
        <end position="576"/>
    </location>
</feature>
<dbReference type="Pfam" id="PF01471">
    <property type="entry name" value="PG_binding_1"/>
    <property type="match status" value="3"/>
</dbReference>
<keyword evidence="3" id="KW-1185">Reference proteome</keyword>
<dbReference type="EMBL" id="JAAGPU010000005">
    <property type="protein sequence ID" value="NEU04183.1"/>
    <property type="molecule type" value="Genomic_DNA"/>
</dbReference>
<protein>
    <submittedName>
        <fullName evidence="2">Spore cortex-lytic protein</fullName>
    </submittedName>
</protein>
<proteinExistence type="predicted"/>
<evidence type="ECO:0000313" key="3">
    <source>
        <dbReference type="Proteomes" id="UP000481872"/>
    </source>
</evidence>
<evidence type="ECO:0000259" key="1">
    <source>
        <dbReference type="Pfam" id="PF01471"/>
    </source>
</evidence>
<dbReference type="InterPro" id="IPR002477">
    <property type="entry name" value="Peptidoglycan-bd-like"/>
</dbReference>
<dbReference type="Gene3D" id="1.10.101.10">
    <property type="entry name" value="PGBD-like superfamily/PGBD"/>
    <property type="match status" value="3"/>
</dbReference>
<reference evidence="2 3" key="1">
    <citation type="submission" date="2020-02" db="EMBL/GenBank/DDBJ databases">
        <title>Genome assembly of a novel Clostridium senegalense strain.</title>
        <authorList>
            <person name="Gupta T.B."/>
            <person name="Jauregui R."/>
            <person name="Maclean P."/>
            <person name="Nawarathana A."/>
            <person name="Brightwell G."/>
        </authorList>
    </citation>
    <scope>NUCLEOTIDE SEQUENCE [LARGE SCALE GENOMIC DNA]</scope>
    <source>
        <strain evidence="2 3">AGRFS4</strain>
    </source>
</reference>
<comment type="caution">
    <text evidence="2">The sequence shown here is derived from an EMBL/GenBank/DDBJ whole genome shotgun (WGS) entry which is preliminary data.</text>
</comment>
<dbReference type="AlphaFoldDB" id="A0A6M0H259"/>
<dbReference type="InterPro" id="IPR036366">
    <property type="entry name" value="PGBDSf"/>
</dbReference>
<dbReference type="RefSeq" id="WP_199869388.1">
    <property type="nucleotide sequence ID" value="NZ_JAAGPU010000005.1"/>
</dbReference>
<name>A0A6M0H259_9CLOT</name>
<dbReference type="Proteomes" id="UP000481872">
    <property type="component" value="Unassembled WGS sequence"/>
</dbReference>
<feature type="domain" description="Peptidoglycan binding-like" evidence="1">
    <location>
        <begin position="331"/>
        <end position="391"/>
    </location>
</feature>
<dbReference type="SUPFAM" id="SSF47090">
    <property type="entry name" value="PGBD-like"/>
    <property type="match status" value="3"/>
</dbReference>
<organism evidence="2 3">
    <name type="scientific">Clostridium senegalense</name>
    <dbReference type="NCBI Taxonomy" id="1465809"/>
    <lineage>
        <taxon>Bacteria</taxon>
        <taxon>Bacillati</taxon>
        <taxon>Bacillota</taxon>
        <taxon>Clostridia</taxon>
        <taxon>Eubacteriales</taxon>
        <taxon>Clostridiaceae</taxon>
        <taxon>Clostridium</taxon>
    </lineage>
</organism>
<sequence>MATGYIRVQVSFAKEAMPVQNCKVTIRKFNDEDISFEKVLYTNISGIAETIALDAPAEEFSQTAQNKVIPYKLYTITAEAEGYIPTVINGVQIFPNVTALQKIEMFLENPKNKIKENILNIPPHQLTLSEPRNKQVGPKVAQYLLKETYIPKYITVHLGEPNEYAEDVTVAFPEYIKNVACSEIYPTWRNEALKANIRAQVSFALNRVYTSWYRDKGYSFEITNSKSYDQCFELGRNYFTNVSQMVDDIFNQYISKIGLLEPLFATFCNGITVTCNGLSQWGSLDLAIRGYDGFGILQHYYGYDISLIMADNIEGMLAPYPGNTLMLNSKEEDVKIIQLKLNEISNNYTAIPKIPKVDGFFDVATEKAVIAFQNIFNLIPDGIVGRSTWNRIYFIYAAVLNLEEVEALSSTDEYKYITLKEGSTGDEVKLLQYYLLIISNIYNEIPKVKITGVFDEDTKNAVLAFQKYFNMLVDGIVGRNTWEKLIEIYYEIESTFPKSNKNQLPSNYMLKEGSIGDEVRLLQYHLAVISDIYPTISKPKITGVFDAETKKSVLDFQRYFGLDETGNVDYNTWNKIQGVFDGLRPFKKE</sequence>
<feature type="domain" description="Peptidoglycan binding-like" evidence="1">
    <location>
        <begin position="424"/>
        <end position="485"/>
    </location>
</feature>
<dbReference type="InterPro" id="IPR036365">
    <property type="entry name" value="PGBD-like_sf"/>
</dbReference>
<gene>
    <name evidence="2" type="ORF">G3M99_04775</name>
</gene>